<reference evidence="1" key="1">
    <citation type="submission" date="2014-09" db="EMBL/GenBank/DDBJ databases">
        <authorList>
            <person name="Magalhaes I.L.F."/>
            <person name="Oliveira U."/>
            <person name="Santos F.R."/>
            <person name="Vidigal T.H.D.A."/>
            <person name="Brescovit A.D."/>
            <person name="Santos A.J."/>
        </authorList>
    </citation>
    <scope>NUCLEOTIDE SEQUENCE</scope>
    <source>
        <tissue evidence="1">Shoot tissue taken approximately 20 cm above the soil surface</tissue>
    </source>
</reference>
<name>A0A0A9DWR5_ARUDO</name>
<dbReference type="EMBL" id="GBRH01206782">
    <property type="protein sequence ID" value="JAD91113.1"/>
    <property type="molecule type" value="Transcribed_RNA"/>
</dbReference>
<accession>A0A0A9DWR5</accession>
<organism evidence="1">
    <name type="scientific">Arundo donax</name>
    <name type="common">Giant reed</name>
    <name type="synonym">Donax arundinaceus</name>
    <dbReference type="NCBI Taxonomy" id="35708"/>
    <lineage>
        <taxon>Eukaryota</taxon>
        <taxon>Viridiplantae</taxon>
        <taxon>Streptophyta</taxon>
        <taxon>Embryophyta</taxon>
        <taxon>Tracheophyta</taxon>
        <taxon>Spermatophyta</taxon>
        <taxon>Magnoliopsida</taxon>
        <taxon>Liliopsida</taxon>
        <taxon>Poales</taxon>
        <taxon>Poaceae</taxon>
        <taxon>PACMAD clade</taxon>
        <taxon>Arundinoideae</taxon>
        <taxon>Arundineae</taxon>
        <taxon>Arundo</taxon>
    </lineage>
</organism>
<dbReference type="AlphaFoldDB" id="A0A0A9DWR5"/>
<protein>
    <submittedName>
        <fullName evidence="1">Uncharacterized protein</fullName>
    </submittedName>
</protein>
<proteinExistence type="predicted"/>
<reference evidence="1" key="2">
    <citation type="journal article" date="2015" name="Data Brief">
        <title>Shoot transcriptome of the giant reed, Arundo donax.</title>
        <authorList>
            <person name="Barrero R.A."/>
            <person name="Guerrero F.D."/>
            <person name="Moolhuijzen P."/>
            <person name="Goolsby J.A."/>
            <person name="Tidwell J."/>
            <person name="Bellgard S.E."/>
            <person name="Bellgard M.I."/>
        </authorList>
    </citation>
    <scope>NUCLEOTIDE SEQUENCE</scope>
    <source>
        <tissue evidence="1">Shoot tissue taken approximately 20 cm above the soil surface</tissue>
    </source>
</reference>
<evidence type="ECO:0000313" key="1">
    <source>
        <dbReference type="EMBL" id="JAD91113.1"/>
    </source>
</evidence>
<sequence length="43" mass="4791">MKHGGRSFLSWCTFRYLISSLPLQGKGCLFILLVPVTYAVSSL</sequence>